<dbReference type="PANTHER" id="PTHR45947:SF3">
    <property type="entry name" value="SULFOQUINOVOSYL TRANSFERASE SQD2"/>
    <property type="match status" value="1"/>
</dbReference>
<dbReference type="RefSeq" id="WP_099863089.1">
    <property type="nucleotide sequence ID" value="NZ_PEOG01000057.1"/>
</dbReference>
<dbReference type="AlphaFoldDB" id="A0A2G9C5L0"/>
<keyword evidence="4" id="KW-1185">Reference proteome</keyword>
<dbReference type="PANTHER" id="PTHR45947">
    <property type="entry name" value="SULFOQUINOVOSYL TRANSFERASE SQD2"/>
    <property type="match status" value="1"/>
</dbReference>
<dbReference type="Proteomes" id="UP000231501">
    <property type="component" value="Unassembled WGS sequence"/>
</dbReference>
<proteinExistence type="predicted"/>
<dbReference type="SUPFAM" id="SSF53756">
    <property type="entry name" value="UDP-Glycosyltransferase/glycogen phosphorylase"/>
    <property type="match status" value="1"/>
</dbReference>
<comment type="caution">
    <text evidence="3">The sequence shown here is derived from an EMBL/GenBank/DDBJ whole genome shotgun (WGS) entry which is preliminary data.</text>
</comment>
<evidence type="ECO:0000259" key="2">
    <source>
        <dbReference type="Pfam" id="PF13439"/>
    </source>
</evidence>
<dbReference type="Pfam" id="PF00534">
    <property type="entry name" value="Glycos_transf_1"/>
    <property type="match status" value="1"/>
</dbReference>
<dbReference type="InterPro" id="IPR028098">
    <property type="entry name" value="Glyco_trans_4-like_N"/>
</dbReference>
<reference evidence="3 4" key="1">
    <citation type="submission" date="2017-11" db="EMBL/GenBank/DDBJ databases">
        <title>Draft genome sequence of Mitsuaria sp. HWN-4.</title>
        <authorList>
            <person name="Gundlapally S.R."/>
        </authorList>
    </citation>
    <scope>NUCLEOTIDE SEQUENCE [LARGE SCALE GENOMIC DNA]</scope>
    <source>
        <strain evidence="3 4">HWN-4</strain>
    </source>
</reference>
<evidence type="ECO:0008006" key="5">
    <source>
        <dbReference type="Google" id="ProtNLM"/>
    </source>
</evidence>
<protein>
    <recommendedName>
        <fullName evidence="5">Glycosyltransferase</fullName>
    </recommendedName>
</protein>
<evidence type="ECO:0000313" key="4">
    <source>
        <dbReference type="Proteomes" id="UP000231501"/>
    </source>
</evidence>
<dbReference type="InterPro" id="IPR001296">
    <property type="entry name" value="Glyco_trans_1"/>
</dbReference>
<dbReference type="Gene3D" id="3.40.50.2000">
    <property type="entry name" value="Glycogen Phosphorylase B"/>
    <property type="match status" value="2"/>
</dbReference>
<accession>A0A2G9C5L0</accession>
<evidence type="ECO:0000259" key="1">
    <source>
        <dbReference type="Pfam" id="PF00534"/>
    </source>
</evidence>
<gene>
    <name evidence="3" type="ORF">CS062_18680</name>
</gene>
<dbReference type="EMBL" id="PEOG01000057">
    <property type="protein sequence ID" value="PIM51642.1"/>
    <property type="molecule type" value="Genomic_DNA"/>
</dbReference>
<dbReference type="GO" id="GO:0016757">
    <property type="term" value="F:glycosyltransferase activity"/>
    <property type="evidence" value="ECO:0007669"/>
    <property type="project" value="InterPro"/>
</dbReference>
<dbReference type="CDD" id="cd03801">
    <property type="entry name" value="GT4_PimA-like"/>
    <property type="match status" value="1"/>
</dbReference>
<sequence length="409" mass="43577">MDLPSDSPLRPVPPSPAAHPPLHVLEVVGNGIVGGMERCVERLVAGLGGAGGFRFTVLCPSEGDFAERIRAVGGEIGVVAMPEDPPWSSIQMVAAMIAAERVDLVHAHLPNAHLLAGLAARLAGVPAMTTIHGRQVILPDLEIHRLVGSHLSVVCRQSYYHALGLGVDRGRLSLEPNGVDVDMFQPGPRPADGLRAALGLAPETLIVGFVGRLSPEKAPEVFVRAAALLLQRLPDVHAVLIGEGPMKTQLRDAIAAQGLEARIHVQGGVDDVRPVLRDLDLLVSSSNSEAMPLALMEGMASGLPVVATRVGGVPEIVAHGSTGWLVAPRDYEDLAGRMHQMLTLHELRQRMGLAARARMERHHRLDRSLERLAERMRILARPATAATSTLTVAREPRMAGGTSGGRKTR</sequence>
<name>A0A2G9C5L0_9BURK</name>
<evidence type="ECO:0000313" key="3">
    <source>
        <dbReference type="EMBL" id="PIM51642.1"/>
    </source>
</evidence>
<feature type="domain" description="Glycosyl transferase family 1" evidence="1">
    <location>
        <begin position="195"/>
        <end position="357"/>
    </location>
</feature>
<dbReference type="Pfam" id="PF13439">
    <property type="entry name" value="Glyco_transf_4"/>
    <property type="match status" value="1"/>
</dbReference>
<dbReference type="OrthoDB" id="7560678at2"/>
<feature type="domain" description="Glycosyltransferase subfamily 4-like N-terminal" evidence="2">
    <location>
        <begin position="33"/>
        <end position="182"/>
    </location>
</feature>
<organism evidence="3 4">
    <name type="scientific">Roseateles chitinivorans</name>
    <dbReference type="NCBI Taxonomy" id="2917965"/>
    <lineage>
        <taxon>Bacteria</taxon>
        <taxon>Pseudomonadati</taxon>
        <taxon>Pseudomonadota</taxon>
        <taxon>Betaproteobacteria</taxon>
        <taxon>Burkholderiales</taxon>
        <taxon>Sphaerotilaceae</taxon>
        <taxon>Roseateles</taxon>
    </lineage>
</organism>
<dbReference type="InterPro" id="IPR050194">
    <property type="entry name" value="Glycosyltransferase_grp1"/>
</dbReference>